<evidence type="ECO:0000313" key="17">
    <source>
        <dbReference type="Proteomes" id="UP000095085"/>
    </source>
</evidence>
<evidence type="ECO:0000256" key="9">
    <source>
        <dbReference type="HAMAP-Rule" id="MF_03121"/>
    </source>
</evidence>
<keyword evidence="5 9" id="KW-0720">Serine protease</keyword>
<comment type="catalytic activity">
    <reaction evidence="8">
        <text>Hydrolysis of proteins in presence of ATP.</text>
        <dbReference type="EC" id="3.4.21.53"/>
    </reaction>
</comment>
<dbReference type="InterPro" id="IPR054594">
    <property type="entry name" value="Lon_lid"/>
</dbReference>
<dbReference type="GO" id="GO:0005524">
    <property type="term" value="F:ATP binding"/>
    <property type="evidence" value="ECO:0007669"/>
    <property type="project" value="UniProtKB-UniRule"/>
</dbReference>
<dbReference type="Pfam" id="PF00004">
    <property type="entry name" value="AAA"/>
    <property type="match status" value="1"/>
</dbReference>
<dbReference type="InterPro" id="IPR027501">
    <property type="entry name" value="Lonp2_euk"/>
</dbReference>
<feature type="active site" evidence="9 10">
    <location>
        <position position="1008"/>
    </location>
</feature>
<dbReference type="GeneID" id="30998038"/>
<proteinExistence type="inferred from homology"/>
<dbReference type="Pfam" id="PF22667">
    <property type="entry name" value="Lon_lid"/>
    <property type="match status" value="1"/>
</dbReference>
<feature type="domain" description="Lon proteolytic" evidence="14">
    <location>
        <begin position="905"/>
        <end position="1131"/>
    </location>
</feature>
<evidence type="ECO:0000256" key="2">
    <source>
        <dbReference type="ARBA" id="ARBA00022670"/>
    </source>
</evidence>
<dbReference type="PRINTS" id="PR00830">
    <property type="entry name" value="ENDOLAPTASE"/>
</dbReference>
<feature type="compositionally biased region" description="Acidic residues" evidence="13">
    <location>
        <begin position="426"/>
        <end position="439"/>
    </location>
</feature>
<dbReference type="RefSeq" id="XP_020078265.1">
    <property type="nucleotide sequence ID" value="XM_020223489.1"/>
</dbReference>
<comment type="subcellular location">
    <subcellularLocation>
        <location evidence="1 9">Peroxisome matrix</location>
    </subcellularLocation>
</comment>
<evidence type="ECO:0000256" key="12">
    <source>
        <dbReference type="SAM" id="Coils"/>
    </source>
</evidence>
<feature type="domain" description="Lon N-terminal" evidence="15">
    <location>
        <begin position="17"/>
        <end position="344"/>
    </location>
</feature>
<dbReference type="SUPFAM" id="SSF52540">
    <property type="entry name" value="P-loop containing nucleoside triphosphate hydrolases"/>
    <property type="match status" value="1"/>
</dbReference>
<evidence type="ECO:0000256" key="6">
    <source>
        <dbReference type="ARBA" id="ARBA00022840"/>
    </source>
</evidence>
<dbReference type="Gene3D" id="3.30.230.10">
    <property type="match status" value="1"/>
</dbReference>
<dbReference type="SUPFAM" id="SSF54211">
    <property type="entry name" value="Ribosomal protein S5 domain 2-like"/>
    <property type="match status" value="1"/>
</dbReference>
<dbReference type="Gene3D" id="3.40.50.300">
    <property type="entry name" value="P-loop containing nucleotide triphosphate hydrolases"/>
    <property type="match status" value="1"/>
</dbReference>
<feature type="compositionally biased region" description="Low complexity" evidence="13">
    <location>
        <begin position="392"/>
        <end position="409"/>
    </location>
</feature>
<dbReference type="GO" id="GO:0016887">
    <property type="term" value="F:ATP hydrolysis activity"/>
    <property type="evidence" value="ECO:0007669"/>
    <property type="project" value="UniProtKB-UniRule"/>
</dbReference>
<feature type="region of interest" description="Disordered" evidence="13">
    <location>
        <begin position="392"/>
        <end position="439"/>
    </location>
</feature>
<comment type="similarity">
    <text evidence="9 10 11">Belongs to the peptidase S16 family.</text>
</comment>
<keyword evidence="7 9" id="KW-0576">Peroxisome</keyword>
<organism evidence="16 17">
    <name type="scientific">Hyphopichia burtonii NRRL Y-1933</name>
    <dbReference type="NCBI Taxonomy" id="984485"/>
    <lineage>
        <taxon>Eukaryota</taxon>
        <taxon>Fungi</taxon>
        <taxon>Dikarya</taxon>
        <taxon>Ascomycota</taxon>
        <taxon>Saccharomycotina</taxon>
        <taxon>Pichiomycetes</taxon>
        <taxon>Debaryomycetaceae</taxon>
        <taxon>Hyphopichia</taxon>
    </lineage>
</organism>
<dbReference type="GO" id="GO:0004176">
    <property type="term" value="F:ATP-dependent peptidase activity"/>
    <property type="evidence" value="ECO:0007669"/>
    <property type="project" value="UniProtKB-UniRule"/>
</dbReference>
<comment type="function">
    <text evidence="9">ATP-dependent serine protease that mediates the selective degradation of misfolded and unassembled polypeptides in the peroxisomal matrix. Necessary for type 2 peroxisome targeting signal (PTS2)-containing protein processing and facilitates peroxisome matrix protein import.</text>
</comment>
<dbReference type="PROSITE" id="PS51787">
    <property type="entry name" value="LON_N"/>
    <property type="match status" value="1"/>
</dbReference>
<feature type="binding site" evidence="9">
    <location>
        <begin position="651"/>
        <end position="658"/>
    </location>
    <ligand>
        <name>ATP</name>
        <dbReference type="ChEBI" id="CHEBI:30616"/>
    </ligand>
</feature>
<evidence type="ECO:0000256" key="4">
    <source>
        <dbReference type="ARBA" id="ARBA00022801"/>
    </source>
</evidence>
<dbReference type="PROSITE" id="PS01046">
    <property type="entry name" value="LON_SER"/>
    <property type="match status" value="1"/>
</dbReference>
<dbReference type="Gene3D" id="1.10.8.60">
    <property type="match status" value="1"/>
</dbReference>
<dbReference type="InterPro" id="IPR003593">
    <property type="entry name" value="AAA+_ATPase"/>
</dbReference>
<dbReference type="EC" id="3.4.21.-" evidence="9"/>
<keyword evidence="6 9" id="KW-0067">ATP-binding</keyword>
<keyword evidence="12" id="KW-0175">Coiled coil</keyword>
<feature type="active site" evidence="9 10">
    <location>
        <position position="1051"/>
    </location>
</feature>
<evidence type="ECO:0000256" key="13">
    <source>
        <dbReference type="SAM" id="MobiDB-lite"/>
    </source>
</evidence>
<dbReference type="InterPro" id="IPR008269">
    <property type="entry name" value="Lon_proteolytic"/>
</dbReference>
<dbReference type="PANTHER" id="PTHR10046">
    <property type="entry name" value="ATP DEPENDENT LON PROTEASE FAMILY MEMBER"/>
    <property type="match status" value="1"/>
</dbReference>
<keyword evidence="2 9" id="KW-0645">Protease</keyword>
<evidence type="ECO:0000256" key="10">
    <source>
        <dbReference type="PROSITE-ProRule" id="PRU01122"/>
    </source>
</evidence>
<evidence type="ECO:0000313" key="16">
    <source>
        <dbReference type="EMBL" id="ODV69198.1"/>
    </source>
</evidence>
<dbReference type="AlphaFoldDB" id="A0A1E4RPN9"/>
<dbReference type="GO" id="GO:0005782">
    <property type="term" value="C:peroxisomal matrix"/>
    <property type="evidence" value="ECO:0007669"/>
    <property type="project" value="UniProtKB-SubCell"/>
</dbReference>
<evidence type="ECO:0000256" key="3">
    <source>
        <dbReference type="ARBA" id="ARBA00022741"/>
    </source>
</evidence>
<protein>
    <recommendedName>
        <fullName evidence="9">Lon protease homolog 2, peroxisomal</fullName>
        <ecNumber evidence="9">3.4.21.-</ecNumber>
    </recommendedName>
</protein>
<evidence type="ECO:0000256" key="5">
    <source>
        <dbReference type="ARBA" id="ARBA00022825"/>
    </source>
</evidence>
<dbReference type="InterPro" id="IPR027065">
    <property type="entry name" value="Lon_Prtase"/>
</dbReference>
<dbReference type="FunFam" id="3.40.50.300:FF:000021">
    <property type="entry name" value="Lon protease homolog"/>
    <property type="match status" value="1"/>
</dbReference>
<gene>
    <name evidence="16" type="ORF">HYPBUDRAFT_5238</name>
</gene>
<keyword evidence="4 9" id="KW-0378">Hydrolase</keyword>
<dbReference type="Pfam" id="PF02190">
    <property type="entry name" value="LON_substr_bdg"/>
    <property type="match status" value="1"/>
</dbReference>
<dbReference type="GO" id="GO:0004252">
    <property type="term" value="F:serine-type endopeptidase activity"/>
    <property type="evidence" value="ECO:0007669"/>
    <property type="project" value="UniProtKB-UniRule"/>
</dbReference>
<dbReference type="InterPro" id="IPR008268">
    <property type="entry name" value="Peptidase_S16_AS"/>
</dbReference>
<dbReference type="SMART" id="SM00382">
    <property type="entry name" value="AAA"/>
    <property type="match status" value="1"/>
</dbReference>
<evidence type="ECO:0000259" key="15">
    <source>
        <dbReference type="PROSITE" id="PS51787"/>
    </source>
</evidence>
<evidence type="ECO:0000259" key="14">
    <source>
        <dbReference type="PROSITE" id="PS51786"/>
    </source>
</evidence>
<evidence type="ECO:0000256" key="1">
    <source>
        <dbReference type="ARBA" id="ARBA00004253"/>
    </source>
</evidence>
<dbReference type="InterPro" id="IPR003111">
    <property type="entry name" value="Lon_prtase_N"/>
</dbReference>
<feature type="coiled-coil region" evidence="12">
    <location>
        <begin position="556"/>
        <end position="636"/>
    </location>
</feature>
<feature type="short sequence motif" description="Microbody targeting signal" evidence="9">
    <location>
        <begin position="1145"/>
        <end position="1147"/>
    </location>
</feature>
<dbReference type="HAMAP" id="MF_03121">
    <property type="entry name" value="lonp2_euk"/>
    <property type="match status" value="1"/>
</dbReference>
<dbReference type="InterPro" id="IPR020568">
    <property type="entry name" value="Ribosomal_Su5_D2-typ_SF"/>
</dbReference>
<evidence type="ECO:0000256" key="11">
    <source>
        <dbReference type="RuleBase" id="RU000591"/>
    </source>
</evidence>
<dbReference type="Proteomes" id="UP000095085">
    <property type="component" value="Unassembled WGS sequence"/>
</dbReference>
<accession>A0A1E4RPN9</accession>
<dbReference type="InterPro" id="IPR003959">
    <property type="entry name" value="ATPase_AAA_core"/>
</dbReference>
<dbReference type="OrthoDB" id="2411602at2759"/>
<evidence type="ECO:0000256" key="8">
    <source>
        <dbReference type="ARBA" id="ARBA00050665"/>
    </source>
</evidence>
<dbReference type="GO" id="GO:0016485">
    <property type="term" value="P:protein processing"/>
    <property type="evidence" value="ECO:0007669"/>
    <property type="project" value="UniProtKB-UniRule"/>
</dbReference>
<evidence type="ECO:0000256" key="7">
    <source>
        <dbReference type="ARBA" id="ARBA00023140"/>
    </source>
</evidence>
<name>A0A1E4RPN9_9ASCO</name>
<keyword evidence="17" id="KW-1185">Reference proteome</keyword>
<dbReference type="InterPro" id="IPR014721">
    <property type="entry name" value="Ribsml_uS5_D2-typ_fold_subgr"/>
</dbReference>
<dbReference type="Pfam" id="PF05362">
    <property type="entry name" value="Lon_C"/>
    <property type="match status" value="1"/>
</dbReference>
<dbReference type="PROSITE" id="PS51786">
    <property type="entry name" value="LON_PROTEOLYTIC"/>
    <property type="match status" value="1"/>
</dbReference>
<keyword evidence="3 9" id="KW-0547">Nucleotide-binding</keyword>
<dbReference type="EMBL" id="KV454539">
    <property type="protein sequence ID" value="ODV69198.1"/>
    <property type="molecule type" value="Genomic_DNA"/>
</dbReference>
<reference evidence="17" key="1">
    <citation type="submission" date="2016-05" db="EMBL/GenBank/DDBJ databases">
        <title>Comparative genomics of biotechnologically important yeasts.</title>
        <authorList>
            <consortium name="DOE Joint Genome Institute"/>
            <person name="Riley R."/>
            <person name="Haridas S."/>
            <person name="Wolfe K.H."/>
            <person name="Lopes M.R."/>
            <person name="Hittinger C.T."/>
            <person name="Goker M."/>
            <person name="Salamov A."/>
            <person name="Wisecaver J."/>
            <person name="Long T.M."/>
            <person name="Aerts A.L."/>
            <person name="Barry K."/>
            <person name="Choi C."/>
            <person name="Clum A."/>
            <person name="Coughlan A.Y."/>
            <person name="Deshpande S."/>
            <person name="Douglass A.P."/>
            <person name="Hanson S.J."/>
            <person name="Klenk H.-P."/>
            <person name="Labutti K."/>
            <person name="Lapidus A."/>
            <person name="Lindquist E."/>
            <person name="Lipzen A."/>
            <person name="Meier-Kolthoff J.P."/>
            <person name="Ohm R.A."/>
            <person name="Otillar R.P."/>
            <person name="Pangilinan J."/>
            <person name="Peng Y."/>
            <person name="Rokas A."/>
            <person name="Rosa C.A."/>
            <person name="Scheuner C."/>
            <person name="Sibirny A.A."/>
            <person name="Slot J.C."/>
            <person name="Stielow J.B."/>
            <person name="Sun H."/>
            <person name="Kurtzman C.P."/>
            <person name="Blackwell M."/>
            <person name="Grigoriev I.V."/>
            <person name="Jeffries T.W."/>
        </authorList>
    </citation>
    <scope>NUCLEOTIDE SEQUENCE [LARGE SCALE GENOMIC DNA]</scope>
    <source>
        <strain evidence="17">NRRL Y-1933</strain>
    </source>
</reference>
<dbReference type="STRING" id="984485.A0A1E4RPN9"/>
<dbReference type="GO" id="GO:0006515">
    <property type="term" value="P:protein quality control for misfolded or incompletely synthesized proteins"/>
    <property type="evidence" value="ECO:0007669"/>
    <property type="project" value="UniProtKB-UniRule"/>
</dbReference>
<sequence>MGKFKNSPSSYKQQIALPNYRLDSNLVLLPGIIYNVTFSRFKTAALLSRFKKQVGHVPLIENLLNEYDFAGEESSSESSLSDELPGVLSDESIKGIKQFYEYEQSYKSNQSPRKLNDEPQSEFDWLVLAISPNLNKIKDPNGFDLSEEYNDIVTVVRIVGIVDDTTNIKITLQALTRGRKITKTSQKIKPNEVSLDIDWNGTIENISTKYTELTNNIKQLFKSIDSFIVDYRKALNIASNNNAKNPKAKEKDLLTLNPLANALYLQLAGSKDFTKAYISLQKLIGNFSIGAKNDISLDNKNFARIIDLISAIIPFPNHEKLKVLNQTEINDRVNHVNTMMGKLVAVFDSLKDNTDVINHWFYNEATNIQRANVVANQLKSIRLVLEGITNQSKTNSTSFNNNSSNNNNKKLIRRKNNNASAKDANNEDDNNDNFDDDDESGDDELKLITNFIKHKLPHIATLDEDSKRLIIKDYKRVKNSPPGNSDFHVLRNYLEIVSDLPWDKFIGKFDSNKDIDIKFAKEQLDKDHYGLEHVKSRLIQYLVVLKLLGINADIEYENQQKSIKSSNDKKQQLEKEEIERKKFMNEKYSNESIIIPNNDETSVAHRQANNENKRLKDLTNEVIKRKQEKQENMKRQIISKLNRSPIIMLAGPPGVGKTSLAKSIANVLGRQFQRVSLGGIKDELEIRGHRRTYVGAMPGVIVQSLRKSRSMNPVILLDEIDKVVGGGPGAGGSKVNGDPAAALLEVLDPEQNGNFTDHYLGFPVDLSQVMFICTANEPHNLSRPLLDRLEMIELGAYDYSEKLMIGSRYLLPRQMKRNGLINEASRIEIPNKVMKQIILEYTREAGVRNFERNLGTICRHKAVEYAESLTNDHEYNGLIDEYDLSKYLGIPYPKMSEIYEAPVGTYKYGVVNGLSYNSDGSGSVLLFESIGINKNNTEGPWLNMTGRLGEVLMESGKIGLTFIKLIIYKNLLNLTNDEHELEDIINRMQSLDIHMHVPSGSIEKDGPSAGITMALLFLSLILEKPVESNFAMTGEITLRGLVLPIGGLKEKMLGASLSGIKKMIVPRENRKDIIKEYIKSINQPEKLNELLKDDYKDGRLSEVEEYVMNKYGIEVVYAKDFWDVIKGVWGDLLLVKVDQRKMTEYHL</sequence>
<dbReference type="InterPro" id="IPR027417">
    <property type="entry name" value="P-loop_NTPase"/>
</dbReference>
<dbReference type="GO" id="GO:0016558">
    <property type="term" value="P:protein import into peroxisome matrix"/>
    <property type="evidence" value="ECO:0007669"/>
    <property type="project" value="UniProtKB-UniRule"/>
</dbReference>